<evidence type="ECO:0000313" key="7">
    <source>
        <dbReference type="Proteomes" id="UP000001035"/>
    </source>
</evidence>
<name>B4EDQ7_BURCJ</name>
<dbReference type="Proteomes" id="UP000001035">
    <property type="component" value="Chromosome 1"/>
</dbReference>
<evidence type="ECO:0000256" key="4">
    <source>
        <dbReference type="ARBA" id="ARBA00023136"/>
    </source>
</evidence>
<evidence type="ECO:0000256" key="2">
    <source>
        <dbReference type="ARBA" id="ARBA00022692"/>
    </source>
</evidence>
<dbReference type="BioCyc" id="BCEN216591:G1G1V-1312-MONOMER"/>
<reference evidence="6 7" key="1">
    <citation type="journal article" date="2009" name="J. Bacteriol.">
        <title>The genome of Burkholderia cenocepacia J2315, an epidemic pathogen of cystic fibrosis patients.</title>
        <authorList>
            <person name="Holden M.T."/>
            <person name="Seth-Smith H.M."/>
            <person name="Crossman L.C."/>
            <person name="Sebaihia M."/>
            <person name="Bentley S.D."/>
            <person name="Cerdeno-Tarraga A.M."/>
            <person name="Thomson N.R."/>
            <person name="Bason N."/>
            <person name="Quail M.A."/>
            <person name="Sharp S."/>
            <person name="Cherevach I."/>
            <person name="Churcher C."/>
            <person name="Goodhead I."/>
            <person name="Hauser H."/>
            <person name="Holroyd N."/>
            <person name="Mungall K."/>
            <person name="Scott P."/>
            <person name="Walker D."/>
            <person name="White B."/>
            <person name="Rose H."/>
            <person name="Iversen P."/>
            <person name="Mil-Homens D."/>
            <person name="Rocha E.P."/>
            <person name="Fialho A.M."/>
            <person name="Baldwin A."/>
            <person name="Dowson C."/>
            <person name="Barrell B.G."/>
            <person name="Govan J.R."/>
            <person name="Vandamme P."/>
            <person name="Hart C.A."/>
            <person name="Mahenthiralingam E."/>
            <person name="Parkhill J."/>
        </authorList>
    </citation>
    <scope>NUCLEOTIDE SEQUENCE [LARGE SCALE GENOMIC DNA]</scope>
    <source>
        <strain evidence="7">ATCC BAA-245 / DSM 16553 / LMG 16656 / NCTC 13227 / J2315 / CF5610</strain>
    </source>
</reference>
<dbReference type="AlphaFoldDB" id="B4EDQ7"/>
<organism evidence="6 7">
    <name type="scientific">Burkholderia cenocepacia (strain ATCC BAA-245 / DSM 16553 / LMG 16656 / NCTC 13227 / J2315 / CF5610)</name>
    <name type="common">Burkholderia cepacia (strain J2315)</name>
    <dbReference type="NCBI Taxonomy" id="216591"/>
    <lineage>
        <taxon>Bacteria</taxon>
        <taxon>Pseudomonadati</taxon>
        <taxon>Pseudomonadota</taxon>
        <taxon>Betaproteobacteria</taxon>
        <taxon>Burkholderiales</taxon>
        <taxon>Burkholderiaceae</taxon>
        <taxon>Burkholderia</taxon>
        <taxon>Burkholderia cepacia complex</taxon>
    </lineage>
</organism>
<keyword evidence="7" id="KW-1185">Reference proteome</keyword>
<feature type="transmembrane region" description="Helical" evidence="5">
    <location>
        <begin position="12"/>
        <end position="35"/>
    </location>
</feature>
<evidence type="ECO:0000256" key="1">
    <source>
        <dbReference type="ARBA" id="ARBA00022475"/>
    </source>
</evidence>
<dbReference type="KEGG" id="bcj:BCAL1176a"/>
<gene>
    <name evidence="6" type="ORF">BCAL1176a</name>
</gene>
<feature type="transmembrane region" description="Helical" evidence="5">
    <location>
        <begin position="47"/>
        <end position="66"/>
    </location>
</feature>
<dbReference type="HOGENOM" id="CLU_188292_3_0_4"/>
<dbReference type="InterPro" id="IPR012451">
    <property type="entry name" value="DUF1656"/>
</dbReference>
<keyword evidence="2 5" id="KW-0812">Transmembrane</keyword>
<keyword evidence="4 5" id="KW-0472">Membrane</keyword>
<evidence type="ECO:0000313" key="6">
    <source>
        <dbReference type="EMBL" id="CAR51478.1"/>
    </source>
</evidence>
<keyword evidence="3 5" id="KW-1133">Transmembrane helix</keyword>
<evidence type="ECO:0000256" key="3">
    <source>
        <dbReference type="ARBA" id="ARBA00022989"/>
    </source>
</evidence>
<keyword evidence="1" id="KW-1003">Cell membrane</keyword>
<protein>
    <submittedName>
        <fullName evidence="6">Membrane protein</fullName>
    </submittedName>
</protein>
<accession>B4EDQ7</accession>
<sequence>MTSREISVFGVYFPAVMLTFIAGALISLVANRLLSRTRFCEHVWHPSLFRASLMLCICCALGLTIYS</sequence>
<proteinExistence type="predicted"/>
<dbReference type="EMBL" id="AM747720">
    <property type="protein sequence ID" value="CAR51478.1"/>
    <property type="molecule type" value="Genomic_DNA"/>
</dbReference>
<dbReference type="Pfam" id="PF07869">
    <property type="entry name" value="DUF1656"/>
    <property type="match status" value="1"/>
</dbReference>
<evidence type="ECO:0000256" key="5">
    <source>
        <dbReference type="SAM" id="Phobius"/>
    </source>
</evidence>